<dbReference type="RefSeq" id="WP_201805113.1">
    <property type="nucleotide sequence ID" value="NZ_JAERRI010000008.1"/>
</dbReference>
<dbReference type="InterPro" id="IPR050109">
    <property type="entry name" value="HTH-type_TetR-like_transc_reg"/>
</dbReference>
<dbReference type="PANTHER" id="PTHR30055:SF200">
    <property type="entry name" value="HTH-TYPE TRANSCRIPTIONAL REPRESSOR BDCR"/>
    <property type="match status" value="1"/>
</dbReference>
<keyword evidence="7" id="KW-1185">Reference proteome</keyword>
<keyword evidence="2 4" id="KW-0238">DNA-binding</keyword>
<dbReference type="SUPFAM" id="SSF48498">
    <property type="entry name" value="Tetracyclin repressor-like, C-terminal domain"/>
    <property type="match status" value="1"/>
</dbReference>
<dbReference type="InterPro" id="IPR036271">
    <property type="entry name" value="Tet_transcr_reg_TetR-rel_C_sf"/>
</dbReference>
<reference evidence="6 7" key="1">
    <citation type="submission" date="2021-01" db="EMBL/GenBank/DDBJ databases">
        <title>WGS of actinomycetes isolated from Thailand.</title>
        <authorList>
            <person name="Thawai C."/>
        </authorList>
    </citation>
    <scope>NUCLEOTIDE SEQUENCE [LARGE SCALE GENOMIC DNA]</scope>
    <source>
        <strain evidence="6 7">CH9-7</strain>
    </source>
</reference>
<gene>
    <name evidence="6" type="ORF">JK360_17050</name>
</gene>
<organism evidence="6 7">
    <name type="scientific">Streptomyces siderophoricus</name>
    <dbReference type="NCBI Taxonomy" id="2802281"/>
    <lineage>
        <taxon>Bacteria</taxon>
        <taxon>Bacillati</taxon>
        <taxon>Actinomycetota</taxon>
        <taxon>Actinomycetes</taxon>
        <taxon>Kitasatosporales</taxon>
        <taxon>Streptomycetaceae</taxon>
        <taxon>Streptomyces</taxon>
    </lineage>
</organism>
<evidence type="ECO:0000313" key="6">
    <source>
        <dbReference type="EMBL" id="MBL1091088.1"/>
    </source>
</evidence>
<dbReference type="Pfam" id="PF16925">
    <property type="entry name" value="TetR_C_13"/>
    <property type="match status" value="1"/>
</dbReference>
<feature type="domain" description="HTH tetR-type" evidence="5">
    <location>
        <begin position="16"/>
        <end position="76"/>
    </location>
</feature>
<evidence type="ECO:0000256" key="2">
    <source>
        <dbReference type="ARBA" id="ARBA00023125"/>
    </source>
</evidence>
<dbReference type="PANTHER" id="PTHR30055">
    <property type="entry name" value="HTH-TYPE TRANSCRIPTIONAL REGULATOR RUTR"/>
    <property type="match status" value="1"/>
</dbReference>
<keyword evidence="1" id="KW-0805">Transcription regulation</keyword>
<name>A0ABS1MTJ3_9ACTN</name>
<dbReference type="PROSITE" id="PS50977">
    <property type="entry name" value="HTH_TETR_2"/>
    <property type="match status" value="1"/>
</dbReference>
<dbReference type="PRINTS" id="PR00455">
    <property type="entry name" value="HTHTETR"/>
</dbReference>
<dbReference type="InterPro" id="IPR011075">
    <property type="entry name" value="TetR_C"/>
</dbReference>
<dbReference type="SUPFAM" id="SSF46689">
    <property type="entry name" value="Homeodomain-like"/>
    <property type="match status" value="1"/>
</dbReference>
<evidence type="ECO:0000256" key="3">
    <source>
        <dbReference type="ARBA" id="ARBA00023163"/>
    </source>
</evidence>
<dbReference type="InterPro" id="IPR009057">
    <property type="entry name" value="Homeodomain-like_sf"/>
</dbReference>
<accession>A0ABS1MTJ3</accession>
<keyword evidence="3" id="KW-0804">Transcription</keyword>
<dbReference type="Pfam" id="PF00440">
    <property type="entry name" value="TetR_N"/>
    <property type="match status" value="1"/>
</dbReference>
<evidence type="ECO:0000256" key="1">
    <source>
        <dbReference type="ARBA" id="ARBA00023015"/>
    </source>
</evidence>
<dbReference type="InterPro" id="IPR001647">
    <property type="entry name" value="HTH_TetR"/>
</dbReference>
<comment type="caution">
    <text evidence="6">The sequence shown here is derived from an EMBL/GenBank/DDBJ whole genome shotgun (WGS) entry which is preliminary data.</text>
</comment>
<evidence type="ECO:0000259" key="5">
    <source>
        <dbReference type="PROSITE" id="PS50977"/>
    </source>
</evidence>
<feature type="DNA-binding region" description="H-T-H motif" evidence="4">
    <location>
        <begin position="39"/>
        <end position="58"/>
    </location>
</feature>
<sequence length="214" mass="23147">MADTVRPGRAQRVATLPPRERILDAAEELFHSEGIRGVGVQAVAERAGTTKAALYRHFGTKGELVAEWLRIVAADYVSAFDTIEERWPDDPRAQIKGVAAFVADTLSTLSHRGCPFINSLAELPDRHHPARQVIEAHKARQLRRLTAMCTAAELTDPEGAAAELTFALEGAQVSAQNGSVDQIAERLTTFVESLLAWHGAKGSPDPSGPPSHRS</sequence>
<protein>
    <submittedName>
        <fullName evidence="6">TetR/AcrR family transcriptional regulator</fullName>
    </submittedName>
</protein>
<dbReference type="Gene3D" id="1.10.357.10">
    <property type="entry name" value="Tetracycline Repressor, domain 2"/>
    <property type="match status" value="1"/>
</dbReference>
<evidence type="ECO:0000256" key="4">
    <source>
        <dbReference type="PROSITE-ProRule" id="PRU00335"/>
    </source>
</evidence>
<dbReference type="EMBL" id="JAERRI010000008">
    <property type="protein sequence ID" value="MBL1091088.1"/>
    <property type="molecule type" value="Genomic_DNA"/>
</dbReference>
<dbReference type="Proteomes" id="UP000629371">
    <property type="component" value="Unassembled WGS sequence"/>
</dbReference>
<proteinExistence type="predicted"/>
<evidence type="ECO:0000313" key="7">
    <source>
        <dbReference type="Proteomes" id="UP000629371"/>
    </source>
</evidence>